<gene>
    <name evidence="2" type="ORF">HLH28_04405</name>
</gene>
<reference evidence="2 3" key="1">
    <citation type="submission" date="2020-04" db="EMBL/GenBank/DDBJ databases">
        <title>Description of novel Gluconacetobacter.</title>
        <authorList>
            <person name="Sombolestani A."/>
        </authorList>
    </citation>
    <scope>NUCLEOTIDE SEQUENCE [LARGE SCALE GENOMIC DNA]</scope>
    <source>
        <strain evidence="2 3">LMG 27802</strain>
    </source>
</reference>
<comment type="caution">
    <text evidence="2">The sequence shown here is derived from an EMBL/GenBank/DDBJ whole genome shotgun (WGS) entry which is preliminary data.</text>
</comment>
<dbReference type="Proteomes" id="UP000578030">
    <property type="component" value="Unassembled WGS sequence"/>
</dbReference>
<organism evidence="2 3">
    <name type="scientific">Gluconacetobacter tumulisoli</name>
    <dbReference type="NCBI Taxonomy" id="1286189"/>
    <lineage>
        <taxon>Bacteria</taxon>
        <taxon>Pseudomonadati</taxon>
        <taxon>Pseudomonadota</taxon>
        <taxon>Alphaproteobacteria</taxon>
        <taxon>Acetobacterales</taxon>
        <taxon>Acetobacteraceae</taxon>
        <taxon>Gluconacetobacter</taxon>
    </lineage>
</organism>
<dbReference type="AlphaFoldDB" id="A0A7W4K5L4"/>
<sequence>MKRQVADPSGDAMAPDHPDDIAFGWVARLDRGALPAEEQAALDAWLASDMRHRGAFIRAQAIWLSLDRARALHAPPPPPPAIAPAMRPPQGRRQMMRFAAAAACAALVVPRRSQGHEHVWRTTIGTSAPVPMPGGRLILDRDTLLMGYVEEGRPLEARLLCGRVWGDWTAVRSSTPVMKAGQTLIFPGAASFVVQQSARVTEILVLAGAVRTDAGSQEWTLGTGQWMRTGDGMLPRTGTLSADEMYRRTAWSRDTLELRTETLAEAVAILNLYNHRRIVVHGAALSAQRLVGVFRLSDPSGFVRAVCAILGAEHVESPEKIDIF</sequence>
<dbReference type="Pfam" id="PF16220">
    <property type="entry name" value="DUF4880"/>
    <property type="match status" value="1"/>
</dbReference>
<protein>
    <submittedName>
        <fullName evidence="2">DUF4880 domain-containing protein</fullName>
    </submittedName>
</protein>
<name>A0A7W4K5L4_9PROT</name>
<proteinExistence type="predicted"/>
<keyword evidence="3" id="KW-1185">Reference proteome</keyword>
<dbReference type="PANTHER" id="PTHR30273:SF2">
    <property type="entry name" value="PROTEIN FECR"/>
    <property type="match status" value="1"/>
</dbReference>
<dbReference type="RefSeq" id="WP_182955114.1">
    <property type="nucleotide sequence ID" value="NZ_JABEQM010000003.1"/>
</dbReference>
<evidence type="ECO:0000259" key="1">
    <source>
        <dbReference type="Pfam" id="PF16220"/>
    </source>
</evidence>
<evidence type="ECO:0000313" key="2">
    <source>
        <dbReference type="EMBL" id="MBB2200824.1"/>
    </source>
</evidence>
<dbReference type="EMBL" id="JABEQM010000003">
    <property type="protein sequence ID" value="MBB2200824.1"/>
    <property type="molecule type" value="Genomic_DNA"/>
</dbReference>
<dbReference type="InterPro" id="IPR012373">
    <property type="entry name" value="Ferrdict_sens_TM"/>
</dbReference>
<evidence type="ECO:0000313" key="3">
    <source>
        <dbReference type="Proteomes" id="UP000578030"/>
    </source>
</evidence>
<dbReference type="GO" id="GO:0016989">
    <property type="term" value="F:sigma factor antagonist activity"/>
    <property type="evidence" value="ECO:0007669"/>
    <property type="project" value="TreeGrafter"/>
</dbReference>
<dbReference type="InterPro" id="IPR032623">
    <property type="entry name" value="FecR_N"/>
</dbReference>
<feature type="domain" description="FecR N-terminal" evidence="1">
    <location>
        <begin position="22"/>
        <end position="61"/>
    </location>
</feature>
<dbReference type="PANTHER" id="PTHR30273">
    <property type="entry name" value="PERIPLASMIC SIGNAL SENSOR AND SIGMA FACTOR ACTIVATOR FECR-RELATED"/>
    <property type="match status" value="1"/>
</dbReference>
<accession>A0A7W4K5L4</accession>